<protein>
    <submittedName>
        <fullName evidence="3">Uncharacterized protein</fullName>
    </submittedName>
</protein>
<sequence length="48" mass="5477">MLLVYKDMYRTQSELISDDDGQFAGEDDESSDDDGMLYLPDLEKARGK</sequence>
<evidence type="ECO:0000256" key="1">
    <source>
        <dbReference type="SAM" id="MobiDB-lite"/>
    </source>
</evidence>
<dbReference type="Gene3D" id="6.10.140.350">
    <property type="match status" value="1"/>
</dbReference>
<dbReference type="AlphaFoldDB" id="A0A2K3PBD9"/>
<evidence type="ECO:0000313" key="2">
    <source>
        <dbReference type="EMBL" id="PNX73685.1"/>
    </source>
</evidence>
<comment type="caution">
    <text evidence="3">The sequence shown here is derived from an EMBL/GenBank/DDBJ whole genome shotgun (WGS) entry which is preliminary data.</text>
</comment>
<name>A0A2K3PBD9_TRIPR</name>
<gene>
    <name evidence="3" type="ORF">L195_g009196</name>
    <name evidence="2" type="ORF">L195_g029588</name>
</gene>
<evidence type="ECO:0000313" key="3">
    <source>
        <dbReference type="EMBL" id="PNY12564.1"/>
    </source>
</evidence>
<dbReference type="EMBL" id="ASHM01005376">
    <property type="protein sequence ID" value="PNY12564.1"/>
    <property type="molecule type" value="Genomic_DNA"/>
</dbReference>
<feature type="compositionally biased region" description="Acidic residues" evidence="1">
    <location>
        <begin position="17"/>
        <end position="35"/>
    </location>
</feature>
<accession>A0A2K3PBD9</accession>
<proteinExistence type="predicted"/>
<reference evidence="3 4" key="1">
    <citation type="journal article" date="2014" name="Am. J. Bot.">
        <title>Genome assembly and annotation for red clover (Trifolium pratense; Fabaceae).</title>
        <authorList>
            <person name="Istvanek J."/>
            <person name="Jaros M."/>
            <person name="Krenek A."/>
            <person name="Repkova J."/>
        </authorList>
    </citation>
    <scope>NUCLEOTIDE SEQUENCE [LARGE SCALE GENOMIC DNA]</scope>
    <source>
        <strain evidence="4">cv. Tatra</strain>
        <tissue evidence="3">Young leaves</tissue>
    </source>
</reference>
<dbReference type="Proteomes" id="UP000236291">
    <property type="component" value="Unassembled WGS sequence"/>
</dbReference>
<feature type="region of interest" description="Disordered" evidence="1">
    <location>
        <begin position="17"/>
        <end position="48"/>
    </location>
</feature>
<dbReference type="EMBL" id="ASHM01026391">
    <property type="protein sequence ID" value="PNX73685.1"/>
    <property type="molecule type" value="Genomic_DNA"/>
</dbReference>
<evidence type="ECO:0000313" key="4">
    <source>
        <dbReference type="Proteomes" id="UP000236291"/>
    </source>
</evidence>
<organism evidence="3 4">
    <name type="scientific">Trifolium pratense</name>
    <name type="common">Red clover</name>
    <dbReference type="NCBI Taxonomy" id="57577"/>
    <lineage>
        <taxon>Eukaryota</taxon>
        <taxon>Viridiplantae</taxon>
        <taxon>Streptophyta</taxon>
        <taxon>Embryophyta</taxon>
        <taxon>Tracheophyta</taxon>
        <taxon>Spermatophyta</taxon>
        <taxon>Magnoliopsida</taxon>
        <taxon>eudicotyledons</taxon>
        <taxon>Gunneridae</taxon>
        <taxon>Pentapetalae</taxon>
        <taxon>rosids</taxon>
        <taxon>fabids</taxon>
        <taxon>Fabales</taxon>
        <taxon>Fabaceae</taxon>
        <taxon>Papilionoideae</taxon>
        <taxon>50 kb inversion clade</taxon>
        <taxon>NPAAA clade</taxon>
        <taxon>Hologalegina</taxon>
        <taxon>IRL clade</taxon>
        <taxon>Trifolieae</taxon>
        <taxon>Trifolium</taxon>
    </lineage>
</organism>
<reference evidence="3 4" key="2">
    <citation type="journal article" date="2017" name="Front. Plant Sci.">
        <title>Gene Classification and Mining of Molecular Markers Useful in Red Clover (Trifolium pratense) Breeding.</title>
        <authorList>
            <person name="Istvanek J."/>
            <person name="Dluhosova J."/>
            <person name="Dluhos P."/>
            <person name="Patkova L."/>
            <person name="Nedelnik J."/>
            <person name="Repkova J."/>
        </authorList>
    </citation>
    <scope>NUCLEOTIDE SEQUENCE [LARGE SCALE GENOMIC DNA]</scope>
    <source>
        <strain evidence="4">cv. Tatra</strain>
        <tissue evidence="3">Young leaves</tissue>
    </source>
</reference>